<dbReference type="eggNOG" id="KOG0017">
    <property type="taxonomic scope" value="Eukaryota"/>
</dbReference>
<evidence type="ECO:0000313" key="3">
    <source>
        <dbReference type="Proteomes" id="UP000030645"/>
    </source>
</evidence>
<feature type="compositionally biased region" description="Basic and acidic residues" evidence="1">
    <location>
        <begin position="110"/>
        <end position="120"/>
    </location>
</feature>
<evidence type="ECO:0000313" key="2">
    <source>
        <dbReference type="EMBL" id="EXB54600.1"/>
    </source>
</evidence>
<sequence length="222" mass="25054">MSPYRLIFRKACHLPVELKHKAYWATKALNFDLSIAGVNQKLQLSKIEKLRNNAYDNSMIYKAKMKAAHDKQILRKNCELNQRMKTSVKNYTRRSHESHIFNQSKPHKLSQSEREPHHPSAELNEVGPTSQCRNSCPLFPVILCCARRQHANILGHAPAFCAISGAFSSLLRGSHVRLVLACSSSPCAPLVQRGSKLSPSTYTLLPLRVRHVATFSFPPTEL</sequence>
<dbReference type="Proteomes" id="UP000030645">
    <property type="component" value="Unassembled WGS sequence"/>
</dbReference>
<dbReference type="EMBL" id="KE344192">
    <property type="protein sequence ID" value="EXB54600.1"/>
    <property type="molecule type" value="Genomic_DNA"/>
</dbReference>
<name>W9R4Y2_9ROSA</name>
<protein>
    <recommendedName>
        <fullName evidence="4">Reverse transcriptase domain-containing protein</fullName>
    </recommendedName>
</protein>
<keyword evidence="3" id="KW-1185">Reference proteome</keyword>
<reference evidence="3" key="1">
    <citation type="submission" date="2013-01" db="EMBL/GenBank/DDBJ databases">
        <title>Draft Genome Sequence of a Mulberry Tree, Morus notabilis C.K. Schneid.</title>
        <authorList>
            <person name="He N."/>
            <person name="Zhao S."/>
        </authorList>
    </citation>
    <scope>NUCLEOTIDE SEQUENCE</scope>
</reference>
<accession>W9R4Y2</accession>
<feature type="region of interest" description="Disordered" evidence="1">
    <location>
        <begin position="89"/>
        <end position="130"/>
    </location>
</feature>
<gene>
    <name evidence="2" type="ORF">L484_019170</name>
</gene>
<evidence type="ECO:0000256" key="1">
    <source>
        <dbReference type="SAM" id="MobiDB-lite"/>
    </source>
</evidence>
<proteinExistence type="predicted"/>
<evidence type="ECO:0008006" key="4">
    <source>
        <dbReference type="Google" id="ProtNLM"/>
    </source>
</evidence>
<dbReference type="AlphaFoldDB" id="W9R4Y2"/>
<organism evidence="2 3">
    <name type="scientific">Morus notabilis</name>
    <dbReference type="NCBI Taxonomy" id="981085"/>
    <lineage>
        <taxon>Eukaryota</taxon>
        <taxon>Viridiplantae</taxon>
        <taxon>Streptophyta</taxon>
        <taxon>Embryophyta</taxon>
        <taxon>Tracheophyta</taxon>
        <taxon>Spermatophyta</taxon>
        <taxon>Magnoliopsida</taxon>
        <taxon>eudicotyledons</taxon>
        <taxon>Gunneridae</taxon>
        <taxon>Pentapetalae</taxon>
        <taxon>rosids</taxon>
        <taxon>fabids</taxon>
        <taxon>Rosales</taxon>
        <taxon>Moraceae</taxon>
        <taxon>Moreae</taxon>
        <taxon>Morus</taxon>
    </lineage>
</organism>